<comment type="caution">
    <text evidence="2">The sequence shown here is derived from an EMBL/GenBank/DDBJ whole genome shotgun (WGS) entry which is preliminary data.</text>
</comment>
<accession>A0A834BQL1</accession>
<dbReference type="EMBL" id="WKFB01001089">
    <property type="protein sequence ID" value="KAF6715422.1"/>
    <property type="molecule type" value="Genomic_DNA"/>
</dbReference>
<proteinExistence type="predicted"/>
<evidence type="ECO:0000313" key="3">
    <source>
        <dbReference type="Proteomes" id="UP000646548"/>
    </source>
</evidence>
<evidence type="ECO:0000313" key="2">
    <source>
        <dbReference type="EMBL" id="KAF6715422.1"/>
    </source>
</evidence>
<evidence type="ECO:0000256" key="1">
    <source>
        <dbReference type="SAM" id="MobiDB-lite"/>
    </source>
</evidence>
<sequence length="112" mass="12607">MDLLTPVRACVSVAGLCHTPFSSVRCHLQGDPFPIRSLRFLVLYRHLSAGSISISTTASERRQDSHPRFTQERRVQSQIPSGDWTVSSICGLLTAQNRTKDMALRRKGERRV</sequence>
<feature type="compositionally biased region" description="Basic and acidic residues" evidence="1">
    <location>
        <begin position="59"/>
        <end position="74"/>
    </location>
</feature>
<dbReference type="AlphaFoldDB" id="A0A834BQL1"/>
<feature type="region of interest" description="Disordered" evidence="1">
    <location>
        <begin position="55"/>
        <end position="74"/>
    </location>
</feature>
<organism evidence="2 3">
    <name type="scientific">Oryzias melastigma</name>
    <name type="common">Marine medaka</name>
    <dbReference type="NCBI Taxonomy" id="30732"/>
    <lineage>
        <taxon>Eukaryota</taxon>
        <taxon>Metazoa</taxon>
        <taxon>Chordata</taxon>
        <taxon>Craniata</taxon>
        <taxon>Vertebrata</taxon>
        <taxon>Euteleostomi</taxon>
        <taxon>Actinopterygii</taxon>
        <taxon>Neopterygii</taxon>
        <taxon>Teleostei</taxon>
        <taxon>Neoteleostei</taxon>
        <taxon>Acanthomorphata</taxon>
        <taxon>Ovalentaria</taxon>
        <taxon>Atherinomorphae</taxon>
        <taxon>Beloniformes</taxon>
        <taxon>Adrianichthyidae</taxon>
        <taxon>Oryziinae</taxon>
        <taxon>Oryzias</taxon>
    </lineage>
</organism>
<protein>
    <submittedName>
        <fullName evidence="2">Uncharacterized protein</fullName>
    </submittedName>
</protein>
<reference evidence="2" key="1">
    <citation type="journal article" name="BMC Genomics">
        <title>Long-read sequencing and de novo genome assembly of marine medaka (Oryzias melastigma).</title>
        <authorList>
            <person name="Liang P."/>
            <person name="Saqib H.S.A."/>
            <person name="Ni X."/>
            <person name="Shen Y."/>
        </authorList>
    </citation>
    <scope>NUCLEOTIDE SEQUENCE</scope>
    <source>
        <strain evidence="2">Bigg-433</strain>
    </source>
</reference>
<name>A0A834BQL1_ORYME</name>
<gene>
    <name evidence="2" type="ORF">FQA47_014924</name>
</gene>
<dbReference type="Proteomes" id="UP000646548">
    <property type="component" value="Unassembled WGS sequence"/>
</dbReference>